<dbReference type="InterPro" id="IPR039424">
    <property type="entry name" value="SBP_5"/>
</dbReference>
<dbReference type="AlphaFoldDB" id="A0A150H8P2"/>
<feature type="transmembrane region" description="Helical" evidence="5">
    <location>
        <begin position="572"/>
        <end position="593"/>
    </location>
</feature>
<feature type="signal peptide" evidence="6">
    <location>
        <begin position="1"/>
        <end position="26"/>
    </location>
</feature>
<dbReference type="RefSeq" id="WP_082784796.1">
    <property type="nucleotide sequence ID" value="NZ_LPXW01000035.1"/>
</dbReference>
<evidence type="ECO:0000313" key="8">
    <source>
        <dbReference type="EMBL" id="KXZ58462.1"/>
    </source>
</evidence>
<dbReference type="CDD" id="cd00995">
    <property type="entry name" value="PBP2_NikA_DppA_OppA_like"/>
    <property type="match status" value="1"/>
</dbReference>
<dbReference type="GO" id="GO:1904680">
    <property type="term" value="F:peptide transmembrane transporter activity"/>
    <property type="evidence" value="ECO:0007669"/>
    <property type="project" value="TreeGrafter"/>
</dbReference>
<organism evidence="8 11">
    <name type="scientific">Brevibacterium ravenspurgense</name>
    <dbReference type="NCBI Taxonomy" id="479117"/>
    <lineage>
        <taxon>Bacteria</taxon>
        <taxon>Bacillati</taxon>
        <taxon>Actinomycetota</taxon>
        <taxon>Actinomycetes</taxon>
        <taxon>Micrococcales</taxon>
        <taxon>Brevibacteriaceae</taxon>
        <taxon>Brevibacterium</taxon>
    </lineage>
</organism>
<dbReference type="Pfam" id="PF00496">
    <property type="entry name" value="SBP_bac_5"/>
    <property type="match status" value="1"/>
</dbReference>
<evidence type="ECO:0000313" key="11">
    <source>
        <dbReference type="Proteomes" id="UP000243589"/>
    </source>
</evidence>
<dbReference type="EMBL" id="LQQC01000010">
    <property type="protein sequence ID" value="KXZ58462.1"/>
    <property type="molecule type" value="Genomic_DNA"/>
</dbReference>
<comment type="similarity">
    <text evidence="2">Belongs to the bacterial solute-binding protein 5 family.</text>
</comment>
<evidence type="ECO:0000313" key="9">
    <source>
        <dbReference type="EMBL" id="PKY71131.1"/>
    </source>
</evidence>
<dbReference type="Proteomes" id="UP000243589">
    <property type="component" value="Unassembled WGS sequence"/>
</dbReference>
<accession>A0A150H8P2</accession>
<evidence type="ECO:0000313" key="10">
    <source>
        <dbReference type="Proteomes" id="UP000242755"/>
    </source>
</evidence>
<reference evidence="9 10" key="2">
    <citation type="submission" date="2017-12" db="EMBL/GenBank/DDBJ databases">
        <title>Phylogenetic diversity of female urinary microbiome.</title>
        <authorList>
            <person name="Thomas-White K."/>
            <person name="Wolfe A.J."/>
        </authorList>
    </citation>
    <scope>NUCLEOTIDE SEQUENCE [LARGE SCALE GENOMIC DNA]</scope>
    <source>
        <strain evidence="9 10">UMB0426</strain>
    </source>
</reference>
<reference evidence="8 11" key="1">
    <citation type="submission" date="2016-01" db="EMBL/GenBank/DDBJ databases">
        <title>Use of Whole Genome Sequencing to ascertain that Brevibacterium massiliense (Roux, Raoult 2009) is a later heterotypic synonym of Brevibacterium ravenspurgense (Mages 2008).</title>
        <authorList>
            <person name="Bernier A.-M."/>
            <person name="Burdz T."/>
            <person name="Huynh C."/>
            <person name="Pachecho A.L."/>
            <person name="Wiebe D."/>
            <person name="Bonner C."/>
            <person name="Bernard K."/>
        </authorList>
    </citation>
    <scope>NUCLEOTIDE SEQUENCE [LARGE SCALE GENOMIC DNA]</scope>
    <source>
        <strain evidence="8 11">CCUG56047</strain>
    </source>
</reference>
<dbReference type="PIRSF" id="PIRSF002741">
    <property type="entry name" value="MppA"/>
    <property type="match status" value="1"/>
</dbReference>
<dbReference type="GO" id="GO:0030313">
    <property type="term" value="C:cell envelope"/>
    <property type="evidence" value="ECO:0007669"/>
    <property type="project" value="UniProtKB-SubCell"/>
</dbReference>
<dbReference type="GO" id="GO:0042597">
    <property type="term" value="C:periplasmic space"/>
    <property type="evidence" value="ECO:0007669"/>
    <property type="project" value="UniProtKB-ARBA"/>
</dbReference>
<keyword evidence="11" id="KW-1185">Reference proteome</keyword>
<keyword evidence="3" id="KW-0813">Transport</keyword>
<evidence type="ECO:0000256" key="1">
    <source>
        <dbReference type="ARBA" id="ARBA00004196"/>
    </source>
</evidence>
<name>A0A150H8P2_9MICO</name>
<dbReference type="PANTHER" id="PTHR30290:SF10">
    <property type="entry name" value="PERIPLASMIC OLIGOPEPTIDE-BINDING PROTEIN-RELATED"/>
    <property type="match status" value="1"/>
</dbReference>
<dbReference type="GO" id="GO:0043190">
    <property type="term" value="C:ATP-binding cassette (ABC) transporter complex"/>
    <property type="evidence" value="ECO:0007669"/>
    <property type="project" value="InterPro"/>
</dbReference>
<dbReference type="Proteomes" id="UP000242755">
    <property type="component" value="Unassembled WGS sequence"/>
</dbReference>
<evidence type="ECO:0000256" key="2">
    <source>
        <dbReference type="ARBA" id="ARBA00005695"/>
    </source>
</evidence>
<evidence type="ECO:0000256" key="5">
    <source>
        <dbReference type="SAM" id="Phobius"/>
    </source>
</evidence>
<dbReference type="Gene3D" id="3.40.190.10">
    <property type="entry name" value="Periplasmic binding protein-like II"/>
    <property type="match status" value="1"/>
</dbReference>
<evidence type="ECO:0000256" key="3">
    <source>
        <dbReference type="ARBA" id="ARBA00022448"/>
    </source>
</evidence>
<dbReference type="InterPro" id="IPR000914">
    <property type="entry name" value="SBP_5_dom"/>
</dbReference>
<dbReference type="PANTHER" id="PTHR30290">
    <property type="entry name" value="PERIPLASMIC BINDING COMPONENT OF ABC TRANSPORTER"/>
    <property type="match status" value="1"/>
</dbReference>
<evidence type="ECO:0000256" key="4">
    <source>
        <dbReference type="ARBA" id="ARBA00022729"/>
    </source>
</evidence>
<proteinExistence type="inferred from homology"/>
<dbReference type="STRING" id="1176165.GCA_001584405_01907"/>
<sequence>MFRSALKRCTAAAAATAMTILGATGAALPAAAQSTEQAASDTTMRIATSGLVDNFNPFTSIYLTPTAINRYVYENLVQYDSKDFGPTEGLAEKWDANDTGDEWTFTIRDGMKWSDGEPISSKDVVYTYTQMMEDPAMGAANGSLVENFESVEAPDDTTVVIKLKSPQAPNPGVEIPVVPEHVWSKKKDPAKDDNDSEVVGSGPYVLDSYKANQSITLKANPNFWKGKPKVDTIQYTYYTNSDAMVQALRAGDVDFVTGLSPEQMKALENADNIETNVGESRRFTALGVNPGFETPEGEAYGTGNEALKDVKVRQALRLGIDMKTLREQVMQDYATEATSFVPESFEKWHLPKSDKIVSHDPEAAKKLLDEAGWKEGSDGIREKDGKKLSLRLLIDAQTPTEQSIAEFITPWLKDIGVEIKAESSDSDTISDRTMKGDFDIYVTGWSVTPDPEYQLSINTCASRPDSEGNGPTSQDGYCNKAFDELYKKQHTELDEGKRQELVHQALQQHYDDAPQITLWYPKQLEAYRSDRFAGFTTQPEDGGVIGNQSGYWGFLTAAPADEADGGKGGSSAGLWIGIGAVVVIAAVAIPLVLRRRSADDRA</sequence>
<gene>
    <name evidence="8" type="primary">appA_1</name>
    <name evidence="8" type="ORF">Bravens_01511</name>
    <name evidence="9" type="ORF">CYJ40_00155</name>
</gene>
<keyword evidence="5" id="KW-0812">Transmembrane</keyword>
<dbReference type="GO" id="GO:0015833">
    <property type="term" value="P:peptide transport"/>
    <property type="evidence" value="ECO:0007669"/>
    <property type="project" value="TreeGrafter"/>
</dbReference>
<evidence type="ECO:0000256" key="6">
    <source>
        <dbReference type="SAM" id="SignalP"/>
    </source>
</evidence>
<keyword evidence="5" id="KW-1133">Transmembrane helix</keyword>
<dbReference type="PATRIC" id="fig|479117.4.peg.1497"/>
<evidence type="ECO:0000259" key="7">
    <source>
        <dbReference type="Pfam" id="PF00496"/>
    </source>
</evidence>
<dbReference type="InterPro" id="IPR030678">
    <property type="entry name" value="Peptide/Ni-bd"/>
</dbReference>
<dbReference type="EMBL" id="PKGO01000001">
    <property type="protein sequence ID" value="PKY71131.1"/>
    <property type="molecule type" value="Genomic_DNA"/>
</dbReference>
<keyword evidence="4 6" id="KW-0732">Signal</keyword>
<dbReference type="Gene3D" id="3.10.105.10">
    <property type="entry name" value="Dipeptide-binding Protein, Domain 3"/>
    <property type="match status" value="1"/>
</dbReference>
<feature type="chain" id="PRO_5044056982" evidence="6">
    <location>
        <begin position="27"/>
        <end position="602"/>
    </location>
</feature>
<protein>
    <submittedName>
        <fullName evidence="9">ABC transporter substrate-binding protein</fullName>
    </submittedName>
    <submittedName>
        <fullName evidence="8">Oligopeptide-binding protein AppA</fullName>
    </submittedName>
</protein>
<feature type="domain" description="Solute-binding protein family 5" evidence="7">
    <location>
        <begin position="87"/>
        <end position="456"/>
    </location>
</feature>
<comment type="subcellular location">
    <subcellularLocation>
        <location evidence="1">Cell envelope</location>
    </subcellularLocation>
</comment>
<dbReference type="SUPFAM" id="SSF53850">
    <property type="entry name" value="Periplasmic binding protein-like II"/>
    <property type="match status" value="1"/>
</dbReference>
<keyword evidence="5" id="KW-0472">Membrane</keyword>
<comment type="caution">
    <text evidence="8">The sequence shown here is derived from an EMBL/GenBank/DDBJ whole genome shotgun (WGS) entry which is preliminary data.</text>
</comment>